<evidence type="ECO:0000256" key="6">
    <source>
        <dbReference type="ARBA" id="ARBA00023136"/>
    </source>
</evidence>
<evidence type="ECO:0000256" key="3">
    <source>
        <dbReference type="ARBA" id="ARBA00022692"/>
    </source>
</evidence>
<dbReference type="Pfam" id="PF17064">
    <property type="entry name" value="QVR"/>
    <property type="match status" value="1"/>
</dbReference>
<evidence type="ECO:0000256" key="4">
    <source>
        <dbReference type="ARBA" id="ARBA00022729"/>
    </source>
</evidence>
<sequence>MAKLAGLLVLCLALIHTGYALQCYNCISKPDSKMCDDFSDEAQIKKITCGKVVADQFQAACIKKVIKDKNTEMMNVTRGCVQIRKDGDTKAECKAPSDKYDVTACDVCMDDLCNASNQINFNLYTFIASVTMLFLVKYLN</sequence>
<keyword evidence="11" id="KW-1185">Reference proteome</keyword>
<dbReference type="Proteomes" id="UP000695000">
    <property type="component" value="Unplaced"/>
</dbReference>
<organism evidence="11 12">
    <name type="scientific">Nicrophorus vespilloides</name>
    <name type="common">Boreal carrion beetle</name>
    <dbReference type="NCBI Taxonomy" id="110193"/>
    <lineage>
        <taxon>Eukaryota</taxon>
        <taxon>Metazoa</taxon>
        <taxon>Ecdysozoa</taxon>
        <taxon>Arthropoda</taxon>
        <taxon>Hexapoda</taxon>
        <taxon>Insecta</taxon>
        <taxon>Pterygota</taxon>
        <taxon>Neoptera</taxon>
        <taxon>Endopterygota</taxon>
        <taxon>Coleoptera</taxon>
        <taxon>Polyphaga</taxon>
        <taxon>Staphyliniformia</taxon>
        <taxon>Silphidae</taxon>
        <taxon>Nicrophorinae</taxon>
        <taxon>Nicrophorus</taxon>
    </lineage>
</organism>
<dbReference type="InterPro" id="IPR031424">
    <property type="entry name" value="QVR-like"/>
</dbReference>
<feature type="chain" id="PRO_5047278566" evidence="10">
    <location>
        <begin position="21"/>
        <end position="140"/>
    </location>
</feature>
<feature type="transmembrane region" description="Helical" evidence="9">
    <location>
        <begin position="121"/>
        <end position="139"/>
    </location>
</feature>
<evidence type="ECO:0000256" key="9">
    <source>
        <dbReference type="SAM" id="Phobius"/>
    </source>
</evidence>
<keyword evidence="8" id="KW-0449">Lipoprotein</keyword>
<dbReference type="InterPro" id="IPR050975">
    <property type="entry name" value="Sleep_regulator"/>
</dbReference>
<feature type="signal peptide" evidence="10">
    <location>
        <begin position="1"/>
        <end position="20"/>
    </location>
</feature>
<evidence type="ECO:0000256" key="1">
    <source>
        <dbReference type="ARBA" id="ARBA00004589"/>
    </source>
</evidence>
<protein>
    <submittedName>
        <fullName evidence="12">Uncharacterized protein LOC108567465</fullName>
    </submittedName>
</protein>
<accession>A0ABM1N9E6</accession>
<name>A0ABM1N9E6_NICVS</name>
<evidence type="ECO:0000256" key="8">
    <source>
        <dbReference type="ARBA" id="ARBA00023288"/>
    </source>
</evidence>
<keyword evidence="2" id="KW-0336">GPI-anchor</keyword>
<gene>
    <name evidence="12" type="primary">LOC108567465</name>
</gene>
<evidence type="ECO:0000256" key="7">
    <source>
        <dbReference type="ARBA" id="ARBA00023180"/>
    </source>
</evidence>
<evidence type="ECO:0000313" key="12">
    <source>
        <dbReference type="RefSeq" id="XP_017783446.1"/>
    </source>
</evidence>
<dbReference type="PANTHER" id="PTHR33562">
    <property type="entry name" value="ATILLA, ISOFORM B-RELATED-RELATED"/>
    <property type="match status" value="1"/>
</dbReference>
<dbReference type="SUPFAM" id="SSF57302">
    <property type="entry name" value="Snake toxin-like"/>
    <property type="match status" value="1"/>
</dbReference>
<proteinExistence type="predicted"/>
<keyword evidence="7" id="KW-0325">Glycoprotein</keyword>
<reference evidence="12" key="1">
    <citation type="submission" date="2025-08" db="UniProtKB">
        <authorList>
            <consortium name="RefSeq"/>
        </authorList>
    </citation>
    <scope>IDENTIFICATION</scope>
    <source>
        <tissue evidence="12">Whole Larva</tissue>
    </source>
</reference>
<dbReference type="RefSeq" id="XP_017783446.1">
    <property type="nucleotide sequence ID" value="XM_017927957.1"/>
</dbReference>
<comment type="subcellular location">
    <subcellularLocation>
        <location evidence="1">Membrane</location>
        <topology evidence="1">Lipid-anchor</topology>
        <topology evidence="1">GPI-anchor</topology>
    </subcellularLocation>
</comment>
<evidence type="ECO:0000313" key="11">
    <source>
        <dbReference type="Proteomes" id="UP000695000"/>
    </source>
</evidence>
<evidence type="ECO:0000256" key="5">
    <source>
        <dbReference type="ARBA" id="ARBA00022989"/>
    </source>
</evidence>
<evidence type="ECO:0000256" key="2">
    <source>
        <dbReference type="ARBA" id="ARBA00022622"/>
    </source>
</evidence>
<dbReference type="GeneID" id="108567465"/>
<keyword evidence="3 9" id="KW-0812">Transmembrane</keyword>
<keyword evidence="4 10" id="KW-0732">Signal</keyword>
<dbReference type="InterPro" id="IPR045860">
    <property type="entry name" value="Snake_toxin-like_sf"/>
</dbReference>
<keyword evidence="6 9" id="KW-0472">Membrane</keyword>
<keyword evidence="5 9" id="KW-1133">Transmembrane helix</keyword>
<evidence type="ECO:0000256" key="10">
    <source>
        <dbReference type="SAM" id="SignalP"/>
    </source>
</evidence>